<dbReference type="Pfam" id="PF09286">
    <property type="entry name" value="Pro-kuma_activ"/>
    <property type="match status" value="1"/>
</dbReference>
<gene>
    <name evidence="8" type="ORF">CCAX7_19160</name>
</gene>
<evidence type="ECO:0000256" key="2">
    <source>
        <dbReference type="ARBA" id="ARBA00022670"/>
    </source>
</evidence>
<dbReference type="AlphaFoldDB" id="A0A402D5F9"/>
<dbReference type="InterPro" id="IPR023828">
    <property type="entry name" value="Peptidase_S8_Ser-AS"/>
</dbReference>
<dbReference type="GO" id="GO:0004252">
    <property type="term" value="F:serine-type endopeptidase activity"/>
    <property type="evidence" value="ECO:0007669"/>
    <property type="project" value="InterPro"/>
</dbReference>
<evidence type="ECO:0000256" key="5">
    <source>
        <dbReference type="ARBA" id="ARBA00022825"/>
    </source>
</evidence>
<keyword evidence="3" id="KW-0479">Metal-binding</keyword>
<dbReference type="GO" id="GO:0008240">
    <property type="term" value="F:tripeptidyl-peptidase activity"/>
    <property type="evidence" value="ECO:0007669"/>
    <property type="project" value="TreeGrafter"/>
</dbReference>
<accession>A0A402D5F9</accession>
<dbReference type="PANTHER" id="PTHR14218">
    <property type="entry name" value="PROTEASE S8 TRIPEPTIDYL PEPTIDASE I CLN2"/>
    <property type="match status" value="1"/>
</dbReference>
<evidence type="ECO:0000256" key="7">
    <source>
        <dbReference type="ARBA" id="ARBA00023145"/>
    </source>
</evidence>
<dbReference type="OrthoDB" id="151889at2"/>
<evidence type="ECO:0000256" key="6">
    <source>
        <dbReference type="ARBA" id="ARBA00022837"/>
    </source>
</evidence>
<dbReference type="CDD" id="cd04056">
    <property type="entry name" value="Peptidases_S53"/>
    <property type="match status" value="1"/>
</dbReference>
<keyword evidence="9" id="KW-1185">Reference proteome</keyword>
<comment type="cofactor">
    <cofactor evidence="1">
        <name>Ca(2+)</name>
        <dbReference type="ChEBI" id="CHEBI:29108"/>
    </cofactor>
</comment>
<dbReference type="Proteomes" id="UP000287394">
    <property type="component" value="Chromosome"/>
</dbReference>
<evidence type="ECO:0000313" key="9">
    <source>
        <dbReference type="Proteomes" id="UP000287394"/>
    </source>
</evidence>
<keyword evidence="6" id="KW-0106">Calcium</keyword>
<dbReference type="InterPro" id="IPR036852">
    <property type="entry name" value="Peptidase_S8/S53_dom_sf"/>
</dbReference>
<dbReference type="CDD" id="cd11377">
    <property type="entry name" value="Pro-peptidase_S53"/>
    <property type="match status" value="1"/>
</dbReference>
<dbReference type="PANTHER" id="PTHR14218:SF15">
    <property type="entry name" value="TRIPEPTIDYL-PEPTIDASE 1"/>
    <property type="match status" value="1"/>
</dbReference>
<protein>
    <submittedName>
        <fullName evidence="8">Pseudomonapepsin</fullName>
    </submittedName>
</protein>
<dbReference type="PROSITE" id="PS51695">
    <property type="entry name" value="SEDOLISIN"/>
    <property type="match status" value="1"/>
</dbReference>
<dbReference type="GO" id="GO:0046872">
    <property type="term" value="F:metal ion binding"/>
    <property type="evidence" value="ECO:0007669"/>
    <property type="project" value="UniProtKB-KW"/>
</dbReference>
<organism evidence="8 9">
    <name type="scientific">Capsulimonas corticalis</name>
    <dbReference type="NCBI Taxonomy" id="2219043"/>
    <lineage>
        <taxon>Bacteria</taxon>
        <taxon>Bacillati</taxon>
        <taxon>Armatimonadota</taxon>
        <taxon>Armatimonadia</taxon>
        <taxon>Capsulimonadales</taxon>
        <taxon>Capsulimonadaceae</taxon>
        <taxon>Capsulimonas</taxon>
    </lineage>
</organism>
<dbReference type="SMART" id="SM00944">
    <property type="entry name" value="Pro-kuma_activ"/>
    <property type="match status" value="1"/>
</dbReference>
<proteinExistence type="predicted"/>
<evidence type="ECO:0000256" key="3">
    <source>
        <dbReference type="ARBA" id="ARBA00022723"/>
    </source>
</evidence>
<dbReference type="PROSITE" id="PS00138">
    <property type="entry name" value="SUBTILASE_SER"/>
    <property type="match status" value="1"/>
</dbReference>
<reference evidence="8 9" key="1">
    <citation type="journal article" date="2019" name="Int. J. Syst. Evol. Microbiol.">
        <title>Capsulimonas corticalis gen. nov., sp. nov., an aerobic capsulated bacterium, of a novel bacterial order, Capsulimonadales ord. nov., of the class Armatimonadia of the phylum Armatimonadetes.</title>
        <authorList>
            <person name="Li J."/>
            <person name="Kudo C."/>
            <person name="Tonouchi A."/>
        </authorList>
    </citation>
    <scope>NUCLEOTIDE SEQUENCE [LARGE SCALE GENOMIC DNA]</scope>
    <source>
        <strain evidence="8 9">AX-7</strain>
    </source>
</reference>
<dbReference type="InterPro" id="IPR050819">
    <property type="entry name" value="Tripeptidyl-peptidase_I"/>
</dbReference>
<dbReference type="GO" id="GO:0006508">
    <property type="term" value="P:proteolysis"/>
    <property type="evidence" value="ECO:0007669"/>
    <property type="project" value="UniProtKB-KW"/>
</dbReference>
<sequence length="678" mass="70958">MRLIARIASQASFLKFALPVAAGLGLATPGFAAHRLLSQSSGHLVKALTDAAPASALAPDRTMTLSLALPVRDKAELDAFVKDVYDPLSPNFRRFLKPGEFAGRFGPTEADYQKLVQFAQSHGFSVTQTFSNRMVVDVAGPVSAVQTTFHVNELVYRRANGSQFFAPDREPTVDDAVQVPLLAVGGLDNADPPHQKYAFKPFKLKAATGIGGYSPSDFKTAYSFPTSLNGSGITLGVFQNTGYLASDITTFEDHYGLAQVPLTNVYLDGKNSGNQGQSGETTLDIEMQVAMAPGATKEVVYIGGSGLDIATKIASDDVANVVSSSIGYNDGTQAAENLQYEQMAAQGQSYFVASGDSGGWTSTASGSDNPADQPYVTSVGGTHLNTNSNGSYASEQAWVGSGGGSSVNWGLPSYQSNISMSSNGGSTSARNCPDVSFCADTSPGISFYNNGAWGSGTGGTSFAAPLWAGITALVDQQRAINGLKPIGFINPAIYSLGKSTRYSSDFHDITSGSTGRYSAVTGYDLATGWGTPIVSNLVTDLSKAYEPGTYSIISVQSGLALDGAANTQGTKTQLYGSNNTFDQKWTISAYGTGFTIVSVQTGLALDAGAATQGTNTQMWSLNNSNVQVWSIAPSGGGYSIICQKTGLALDGGPNVQGTNPWLYGANGTVDQQWKFVQH</sequence>
<dbReference type="PROSITE" id="PS50231">
    <property type="entry name" value="RICIN_B_LECTIN"/>
    <property type="match status" value="1"/>
</dbReference>
<keyword evidence="5" id="KW-0720">Serine protease</keyword>
<evidence type="ECO:0000313" key="8">
    <source>
        <dbReference type="EMBL" id="BDI29865.1"/>
    </source>
</evidence>
<dbReference type="Pfam" id="PF14200">
    <property type="entry name" value="RicinB_lectin_2"/>
    <property type="match status" value="1"/>
</dbReference>
<dbReference type="Gene3D" id="3.40.50.200">
    <property type="entry name" value="Peptidase S8/S53 domain"/>
    <property type="match status" value="1"/>
</dbReference>
<keyword evidence="2" id="KW-0645">Protease</keyword>
<dbReference type="KEGG" id="ccot:CCAX7_19160"/>
<dbReference type="SUPFAM" id="SSF52743">
    <property type="entry name" value="Subtilisin-like"/>
    <property type="match status" value="1"/>
</dbReference>
<keyword evidence="4" id="KW-0378">Hydrolase</keyword>
<keyword evidence="7" id="KW-0865">Zymogen</keyword>
<evidence type="ECO:0000256" key="4">
    <source>
        <dbReference type="ARBA" id="ARBA00022801"/>
    </source>
</evidence>
<dbReference type="SUPFAM" id="SSF50370">
    <property type="entry name" value="Ricin B-like lectins"/>
    <property type="match status" value="1"/>
</dbReference>
<dbReference type="InterPro" id="IPR035992">
    <property type="entry name" value="Ricin_B-like_lectins"/>
</dbReference>
<dbReference type="InterPro" id="IPR015366">
    <property type="entry name" value="S53_propep"/>
</dbReference>
<dbReference type="RefSeq" id="WP_119324666.1">
    <property type="nucleotide sequence ID" value="NZ_AP025739.1"/>
</dbReference>
<dbReference type="SUPFAM" id="SSF54897">
    <property type="entry name" value="Protease propeptides/inhibitors"/>
    <property type="match status" value="1"/>
</dbReference>
<evidence type="ECO:0000256" key="1">
    <source>
        <dbReference type="ARBA" id="ARBA00001913"/>
    </source>
</evidence>
<dbReference type="CDD" id="cd00161">
    <property type="entry name" value="beta-trefoil_Ricin-like"/>
    <property type="match status" value="1"/>
</dbReference>
<dbReference type="InterPro" id="IPR030400">
    <property type="entry name" value="Sedolisin_dom"/>
</dbReference>
<name>A0A402D5F9_9BACT</name>
<dbReference type="Gene3D" id="2.80.10.50">
    <property type="match status" value="2"/>
</dbReference>
<dbReference type="EMBL" id="AP025739">
    <property type="protein sequence ID" value="BDI29865.1"/>
    <property type="molecule type" value="Genomic_DNA"/>
</dbReference>
<dbReference type="InterPro" id="IPR000772">
    <property type="entry name" value="Ricin_B_lectin"/>
</dbReference>